<dbReference type="EMBL" id="DVMN01000007">
    <property type="protein sequence ID" value="HIU20718.1"/>
    <property type="molecule type" value="Genomic_DNA"/>
</dbReference>
<evidence type="ECO:0000313" key="4">
    <source>
        <dbReference type="EMBL" id="HIU20718.1"/>
    </source>
</evidence>
<protein>
    <submittedName>
        <fullName evidence="4">Aminotransferase class V-fold PLP-dependent enzyme</fullName>
    </submittedName>
</protein>
<keyword evidence="4" id="KW-0808">Transferase</keyword>
<dbReference type="Gene3D" id="3.90.1150.10">
    <property type="entry name" value="Aspartate Aminotransferase, domain 1"/>
    <property type="match status" value="1"/>
</dbReference>
<dbReference type="GO" id="GO:0031071">
    <property type="term" value="F:cysteine desulfurase activity"/>
    <property type="evidence" value="ECO:0007669"/>
    <property type="project" value="UniProtKB-EC"/>
</dbReference>
<dbReference type="AlphaFoldDB" id="A0A9D1HS49"/>
<reference evidence="4" key="1">
    <citation type="submission" date="2020-10" db="EMBL/GenBank/DDBJ databases">
        <authorList>
            <person name="Gilroy R."/>
        </authorList>
    </citation>
    <scope>NUCLEOTIDE SEQUENCE</scope>
    <source>
        <strain evidence="4">1063</strain>
    </source>
</reference>
<dbReference type="Proteomes" id="UP000824088">
    <property type="component" value="Unassembled WGS sequence"/>
</dbReference>
<comment type="caution">
    <text evidence="4">The sequence shown here is derived from an EMBL/GenBank/DDBJ whole genome shotgun (WGS) entry which is preliminary data.</text>
</comment>
<dbReference type="PANTHER" id="PTHR11601:SF34">
    <property type="entry name" value="CYSTEINE DESULFURASE"/>
    <property type="match status" value="1"/>
</dbReference>
<name>A0A9D1HS49_9FIRM</name>
<dbReference type="InterPro" id="IPR000192">
    <property type="entry name" value="Aminotrans_V_dom"/>
</dbReference>
<evidence type="ECO:0000259" key="3">
    <source>
        <dbReference type="Pfam" id="PF00266"/>
    </source>
</evidence>
<dbReference type="InterPro" id="IPR015422">
    <property type="entry name" value="PyrdxlP-dep_Trfase_small"/>
</dbReference>
<sequence length="79" mass="8155">GITGEELLFSLDLAGIAVSNGSACSAGSSEPSRTLLALGLAAEEAKGAVRFSFGRGNTAEDAERAYTVLRDAVRRLRAL</sequence>
<reference evidence="4" key="2">
    <citation type="journal article" date="2021" name="PeerJ">
        <title>Extensive microbial diversity within the chicken gut microbiome revealed by metagenomics and culture.</title>
        <authorList>
            <person name="Gilroy R."/>
            <person name="Ravi A."/>
            <person name="Getino M."/>
            <person name="Pursley I."/>
            <person name="Horton D.L."/>
            <person name="Alikhan N.F."/>
            <person name="Baker D."/>
            <person name="Gharbi K."/>
            <person name="Hall N."/>
            <person name="Watson M."/>
            <person name="Adriaenssens E.M."/>
            <person name="Foster-Nyarko E."/>
            <person name="Jarju S."/>
            <person name="Secka A."/>
            <person name="Antonio M."/>
            <person name="Oren A."/>
            <person name="Chaudhuri R.R."/>
            <person name="La Ragione R."/>
            <person name="Hildebrand F."/>
            <person name="Pallen M.J."/>
        </authorList>
    </citation>
    <scope>NUCLEOTIDE SEQUENCE</scope>
    <source>
        <strain evidence="4">1063</strain>
    </source>
</reference>
<proteinExistence type="predicted"/>
<keyword evidence="4" id="KW-0032">Aminotransferase</keyword>
<organism evidence="4 5">
    <name type="scientific">Candidatus Limadaptatus stercorigallinarum</name>
    <dbReference type="NCBI Taxonomy" id="2840845"/>
    <lineage>
        <taxon>Bacteria</taxon>
        <taxon>Bacillati</taxon>
        <taxon>Bacillota</taxon>
        <taxon>Clostridia</taxon>
        <taxon>Eubacteriales</taxon>
        <taxon>Candidatus Limadaptatus</taxon>
    </lineage>
</organism>
<dbReference type="Pfam" id="PF00266">
    <property type="entry name" value="Aminotran_5"/>
    <property type="match status" value="1"/>
</dbReference>
<gene>
    <name evidence="4" type="ORF">IAD51_00535</name>
</gene>
<evidence type="ECO:0000256" key="1">
    <source>
        <dbReference type="ARBA" id="ARBA00001933"/>
    </source>
</evidence>
<evidence type="ECO:0000313" key="5">
    <source>
        <dbReference type="Proteomes" id="UP000824088"/>
    </source>
</evidence>
<dbReference type="SUPFAM" id="SSF53383">
    <property type="entry name" value="PLP-dependent transferases"/>
    <property type="match status" value="1"/>
</dbReference>
<comment type="cofactor">
    <cofactor evidence="1">
        <name>pyridoxal 5'-phosphate</name>
        <dbReference type="ChEBI" id="CHEBI:597326"/>
    </cofactor>
</comment>
<dbReference type="PANTHER" id="PTHR11601">
    <property type="entry name" value="CYSTEINE DESULFURYLASE FAMILY MEMBER"/>
    <property type="match status" value="1"/>
</dbReference>
<comment type="catalytic activity">
    <reaction evidence="2">
        <text>(sulfur carrier)-H + L-cysteine = (sulfur carrier)-SH + L-alanine</text>
        <dbReference type="Rhea" id="RHEA:43892"/>
        <dbReference type="Rhea" id="RHEA-COMP:14737"/>
        <dbReference type="Rhea" id="RHEA-COMP:14739"/>
        <dbReference type="ChEBI" id="CHEBI:29917"/>
        <dbReference type="ChEBI" id="CHEBI:35235"/>
        <dbReference type="ChEBI" id="CHEBI:57972"/>
        <dbReference type="ChEBI" id="CHEBI:64428"/>
        <dbReference type="EC" id="2.8.1.7"/>
    </reaction>
</comment>
<dbReference type="InterPro" id="IPR015424">
    <property type="entry name" value="PyrdxlP-dep_Trfase"/>
</dbReference>
<feature type="domain" description="Aminotransferase class V" evidence="3">
    <location>
        <begin position="3"/>
        <end position="64"/>
    </location>
</feature>
<feature type="non-terminal residue" evidence="4">
    <location>
        <position position="1"/>
    </location>
</feature>
<accession>A0A9D1HS49</accession>
<evidence type="ECO:0000256" key="2">
    <source>
        <dbReference type="ARBA" id="ARBA00050776"/>
    </source>
</evidence>
<dbReference type="GO" id="GO:0008483">
    <property type="term" value="F:transaminase activity"/>
    <property type="evidence" value="ECO:0007669"/>
    <property type="project" value="UniProtKB-KW"/>
</dbReference>